<dbReference type="RefSeq" id="WP_031217771.1">
    <property type="nucleotide sequence ID" value="NZ_AURB01000026.1"/>
</dbReference>
<dbReference type="Gene3D" id="3.90.920.10">
    <property type="entry name" value="DNA primase, PRIM domain"/>
    <property type="match status" value="1"/>
</dbReference>
<dbReference type="NCBIfam" id="TIGR02778">
    <property type="entry name" value="ligD_pol"/>
    <property type="match status" value="1"/>
</dbReference>
<dbReference type="AlphaFoldDB" id="A0A9E6ZK32"/>
<sequence>MDSIPIAIEDKEIVLTNPHKVLWPEVGVTKLDYIQYLIHISPYLLPYTKNRLLMMWRFPDGIEASRIVQKSVPQHAPAWIPRAFYKDKFYILLNDLATLVWVANYAAIELHVPFTRHDQPDTPTDIAFDLDPSVPDAFETVLDVALQLHDVLNSLGLANYAKTSGATGLQIFVPIQPQYTFEQTRKITKFIAQYLLQKMPKLVTLERSVKNRGDKLYIDYLQLWKMRTLSAVYSVRATAKASVSTPVTWSEIARGFLPSDFTVFNVVDRVAQHGDLFAPIAAKDSRESLDAILQFVAQHKM</sequence>
<dbReference type="Proteomes" id="UP000829401">
    <property type="component" value="Chromosome"/>
</dbReference>
<evidence type="ECO:0000313" key="2">
    <source>
        <dbReference type="EMBL" id="UNO48871.1"/>
    </source>
</evidence>
<dbReference type="PANTHER" id="PTHR42705:SF2">
    <property type="entry name" value="BIFUNCTIONAL NON-HOMOLOGOUS END JOINING PROTEIN LIGD"/>
    <property type="match status" value="1"/>
</dbReference>
<dbReference type="Pfam" id="PF21686">
    <property type="entry name" value="LigD_Prim-Pol"/>
    <property type="match status" value="1"/>
</dbReference>
<dbReference type="CDD" id="cd04861">
    <property type="entry name" value="LigD_Pol_like"/>
    <property type="match status" value="1"/>
</dbReference>
<organism evidence="2 3">
    <name type="scientific">Alicyclobacillus acidoterrestris (strain ATCC 49025 / DSM 3922 / CIP 106132 / NCIMB 13137 / GD3B)</name>
    <dbReference type="NCBI Taxonomy" id="1356854"/>
    <lineage>
        <taxon>Bacteria</taxon>
        <taxon>Bacillati</taxon>
        <taxon>Bacillota</taxon>
        <taxon>Bacilli</taxon>
        <taxon>Bacillales</taxon>
        <taxon>Alicyclobacillaceae</taxon>
        <taxon>Alicyclobacillus</taxon>
    </lineage>
</organism>
<proteinExistence type="predicted"/>
<keyword evidence="2" id="KW-0436">Ligase</keyword>
<dbReference type="InterPro" id="IPR052171">
    <property type="entry name" value="NHEJ_LigD"/>
</dbReference>
<dbReference type="KEGG" id="aaco:K1I37_19990"/>
<feature type="domain" description="DNA ligase D polymerase" evidence="1">
    <location>
        <begin position="29"/>
        <end position="277"/>
    </location>
</feature>
<name>A0A9E6ZK32_ALIAG</name>
<evidence type="ECO:0000259" key="1">
    <source>
        <dbReference type="Pfam" id="PF21686"/>
    </source>
</evidence>
<reference evidence="3" key="1">
    <citation type="journal article" date="2022" name="G3 (Bethesda)">
        <title>Unveiling the complete genome sequence of Alicyclobacillus acidoterrestris DSM 3922T, a taint-producing strain.</title>
        <authorList>
            <person name="Leonardo I.C."/>
            <person name="Barreto Crespo M.T."/>
            <person name="Gaspar F.B."/>
        </authorList>
    </citation>
    <scope>NUCLEOTIDE SEQUENCE [LARGE SCALE GENOMIC DNA]</scope>
    <source>
        <strain evidence="3">DSM 3922</strain>
    </source>
</reference>
<gene>
    <name evidence="2" type="primary">ligD</name>
    <name evidence="2" type="ORF">K1I37_19990</name>
</gene>
<protein>
    <submittedName>
        <fullName evidence="2">Non-homologous end-joining DNA ligase</fullName>
        <ecNumber evidence="2">6.5.1.1</ecNumber>
    </submittedName>
</protein>
<accession>A0A9E6ZK32</accession>
<dbReference type="EMBL" id="CP080467">
    <property type="protein sequence ID" value="UNO48871.1"/>
    <property type="molecule type" value="Genomic_DNA"/>
</dbReference>
<dbReference type="GO" id="GO:0003910">
    <property type="term" value="F:DNA ligase (ATP) activity"/>
    <property type="evidence" value="ECO:0007669"/>
    <property type="project" value="UniProtKB-EC"/>
</dbReference>
<dbReference type="InterPro" id="IPR014145">
    <property type="entry name" value="LigD_pol_dom"/>
</dbReference>
<dbReference type="EC" id="6.5.1.1" evidence="2"/>
<dbReference type="PANTHER" id="PTHR42705">
    <property type="entry name" value="BIFUNCTIONAL NON-HOMOLOGOUS END JOINING PROTEIN LIGD"/>
    <property type="match status" value="1"/>
</dbReference>
<keyword evidence="3" id="KW-1185">Reference proteome</keyword>
<evidence type="ECO:0000313" key="3">
    <source>
        <dbReference type="Proteomes" id="UP000829401"/>
    </source>
</evidence>